<evidence type="ECO:0000313" key="1">
    <source>
        <dbReference type="EMBL" id="OGH87509.1"/>
    </source>
</evidence>
<reference evidence="1 2" key="1">
    <citation type="journal article" date="2016" name="Nat. Commun.">
        <title>Thousands of microbial genomes shed light on interconnected biogeochemical processes in an aquifer system.</title>
        <authorList>
            <person name="Anantharaman K."/>
            <person name="Brown C.T."/>
            <person name="Hug L.A."/>
            <person name="Sharon I."/>
            <person name="Castelle C.J."/>
            <person name="Probst A.J."/>
            <person name="Thomas B.C."/>
            <person name="Singh A."/>
            <person name="Wilkins M.J."/>
            <person name="Karaoz U."/>
            <person name="Brodie E.L."/>
            <person name="Williams K.H."/>
            <person name="Hubbard S.S."/>
            <person name="Banfield J.F."/>
        </authorList>
    </citation>
    <scope>NUCLEOTIDE SEQUENCE [LARGE SCALE GENOMIC DNA]</scope>
</reference>
<dbReference type="Proteomes" id="UP000177907">
    <property type="component" value="Unassembled WGS sequence"/>
</dbReference>
<dbReference type="STRING" id="1798704.A3J93_03185"/>
<evidence type="ECO:0000313" key="2">
    <source>
        <dbReference type="Proteomes" id="UP000177907"/>
    </source>
</evidence>
<proteinExistence type="predicted"/>
<dbReference type="EMBL" id="MFQZ01000010">
    <property type="protein sequence ID" value="OGH87509.1"/>
    <property type="molecule type" value="Genomic_DNA"/>
</dbReference>
<organism evidence="1 2">
    <name type="scientific">Candidatus Magasanikbacteria bacterium RIFOXYC2_FULL_42_28</name>
    <dbReference type="NCBI Taxonomy" id="1798704"/>
    <lineage>
        <taxon>Bacteria</taxon>
        <taxon>Candidatus Magasanikiibacteriota</taxon>
    </lineage>
</organism>
<gene>
    <name evidence="1" type="ORF">A3J93_03185</name>
</gene>
<dbReference type="AlphaFoldDB" id="A0A1F6NUB5"/>
<sequence length="72" mass="8769">MILNMRNWSTDLKELKKDKKQYTIWRLEQLVNFGLGKEKLSRKQLVDNWSVLHLDPKKKKYLKLLLWGQRVS</sequence>
<name>A0A1F6NUB5_9BACT</name>
<comment type="caution">
    <text evidence="1">The sequence shown here is derived from an EMBL/GenBank/DDBJ whole genome shotgun (WGS) entry which is preliminary data.</text>
</comment>
<protein>
    <submittedName>
        <fullName evidence="1">Uncharacterized protein</fullName>
    </submittedName>
</protein>
<accession>A0A1F6NUB5</accession>